<dbReference type="PANTHER" id="PTHR39069:SF8">
    <property type="entry name" value="FI17111P1"/>
    <property type="match status" value="1"/>
</dbReference>
<gene>
    <name evidence="4" type="ORF">AFUS01_LOCUS12211</name>
</gene>
<protein>
    <recommendedName>
        <fullName evidence="3">EGF-like domain-containing protein</fullName>
    </recommendedName>
</protein>
<feature type="domain" description="EGF-like" evidence="3">
    <location>
        <begin position="177"/>
        <end position="211"/>
    </location>
</feature>
<feature type="domain" description="EGF-like" evidence="3">
    <location>
        <begin position="270"/>
        <end position="375"/>
    </location>
</feature>
<dbReference type="OrthoDB" id="10268124at2759"/>
<dbReference type="AlphaFoldDB" id="A0A8J2NRI2"/>
<keyword evidence="5" id="KW-1185">Reference proteome</keyword>
<dbReference type="Proteomes" id="UP000708208">
    <property type="component" value="Unassembled WGS sequence"/>
</dbReference>
<feature type="non-terminal residue" evidence="4">
    <location>
        <position position="1"/>
    </location>
</feature>
<organism evidence="4 5">
    <name type="scientific">Allacma fusca</name>
    <dbReference type="NCBI Taxonomy" id="39272"/>
    <lineage>
        <taxon>Eukaryota</taxon>
        <taxon>Metazoa</taxon>
        <taxon>Ecdysozoa</taxon>
        <taxon>Arthropoda</taxon>
        <taxon>Hexapoda</taxon>
        <taxon>Collembola</taxon>
        <taxon>Symphypleona</taxon>
        <taxon>Sminthuridae</taxon>
        <taxon>Allacma</taxon>
    </lineage>
</organism>
<feature type="signal peptide" evidence="2">
    <location>
        <begin position="1"/>
        <end position="29"/>
    </location>
</feature>
<keyword evidence="2" id="KW-0732">Signal</keyword>
<evidence type="ECO:0000256" key="2">
    <source>
        <dbReference type="SAM" id="SignalP"/>
    </source>
</evidence>
<accession>A0A8J2NRI2</accession>
<dbReference type="InterPro" id="IPR000742">
    <property type="entry name" value="EGF"/>
</dbReference>
<sequence length="669" mass="73275">MPLSHWVANMSPVLVILLFCSIILPITQCQRSSFGETCGKDHRCDRRAWLGCFNEKCDCLKPEEMIYEPNSKKCVSKAGERCKFKMENYDGNTALEITSCVENSRCGSDGFCSCKEDFQEITNGTCIPSRKFGEPCDPQFKCSSRQGLDCEDSICGCSPSQVFSQVQGHCVGLVGQDCVKSKCSENAMCDLRINKCGCVNGYFQDWEDKCSPKLGLFKNCSRDDQCWDKSPLKCIEGECTCNPDVSLLYRGEKVDDNYPNAVCAGRVNSPCISSRCAAGSTCHADYVIDEATIQVHTKPRNFESRKITPRDGISWWKTRAGGDDYGFHSGSSEEAEVPLHGFFPGHTIVHARVPALTHVCHCKDGFTPSKSGTCGKPYGATCTKGECVEGLVCKGNFCSCQYSHQEFCTLTLSCRNKIRGPCTANEDCIETSNCHLYNNHTFGECKCKDGYIENLKRECDVEHGGDCVRNSDCDSVAGLVCTEGNCKCRGFAKFSEDNRKCLSLVGGDCHTSSTGNSSCIENAHCAIIGKETLANGNPGTCVCNDGFSISPEYTCNEQKTERWVRQQRTRLAEKNGENLVESDGEEEMLEMAELASQLEGAEEEEMLAMAEQASQVERGVGAGVHDLMEEEEEESSPLEVAAVAGASRGSAVKEDPFADLHTCAVLDPE</sequence>
<evidence type="ECO:0000256" key="1">
    <source>
        <dbReference type="SAM" id="Coils"/>
    </source>
</evidence>
<feature type="domain" description="EGF-like" evidence="3">
    <location>
        <begin position="508"/>
        <end position="556"/>
    </location>
</feature>
<keyword evidence="1" id="KW-0175">Coiled coil</keyword>
<reference evidence="4" key="1">
    <citation type="submission" date="2021-06" db="EMBL/GenBank/DDBJ databases">
        <authorList>
            <person name="Hodson N. C."/>
            <person name="Mongue J. A."/>
            <person name="Jaron S. K."/>
        </authorList>
    </citation>
    <scope>NUCLEOTIDE SEQUENCE</scope>
</reference>
<evidence type="ECO:0000313" key="4">
    <source>
        <dbReference type="EMBL" id="CAG7723107.1"/>
    </source>
</evidence>
<evidence type="ECO:0000313" key="5">
    <source>
        <dbReference type="Proteomes" id="UP000708208"/>
    </source>
</evidence>
<feature type="domain" description="EGF-like" evidence="3">
    <location>
        <begin position="421"/>
        <end position="460"/>
    </location>
</feature>
<proteinExistence type="predicted"/>
<dbReference type="SMART" id="SM00181">
    <property type="entry name" value="EGF"/>
    <property type="match status" value="5"/>
</dbReference>
<evidence type="ECO:0000259" key="3">
    <source>
        <dbReference type="SMART" id="SM00181"/>
    </source>
</evidence>
<comment type="caution">
    <text evidence="4">The sequence shown here is derived from an EMBL/GenBank/DDBJ whole genome shotgun (WGS) entry which is preliminary data.</text>
</comment>
<feature type="domain" description="EGF-like" evidence="3">
    <location>
        <begin position="81"/>
        <end position="127"/>
    </location>
</feature>
<feature type="chain" id="PRO_5035179576" description="EGF-like domain-containing protein" evidence="2">
    <location>
        <begin position="30"/>
        <end position="669"/>
    </location>
</feature>
<name>A0A8J2NRI2_9HEXA</name>
<dbReference type="PANTHER" id="PTHR39069">
    <property type="entry name" value="ECDYSONE-INDUCIBLE GENE E1, ISOFORM A"/>
    <property type="match status" value="1"/>
</dbReference>
<feature type="coiled-coil region" evidence="1">
    <location>
        <begin position="584"/>
        <end position="611"/>
    </location>
</feature>
<dbReference type="EMBL" id="CAJVCH010095682">
    <property type="protein sequence ID" value="CAG7723107.1"/>
    <property type="molecule type" value="Genomic_DNA"/>
</dbReference>